<keyword evidence="2" id="KW-1185">Reference proteome</keyword>
<sequence length="56" mass="6214">MPLGCLFSIADHCLRSLFPIIISVQHGNLASANETQLLARLQKLVDEVITYDQCIT</sequence>
<name>A0A251UKS1_HELAN</name>
<dbReference type="AlphaFoldDB" id="A0A251UKS1"/>
<dbReference type="InParanoid" id="A0A251UKS1"/>
<evidence type="ECO:0000313" key="2">
    <source>
        <dbReference type="Proteomes" id="UP000215914"/>
    </source>
</evidence>
<accession>A0A251UKS1</accession>
<reference evidence="2" key="1">
    <citation type="journal article" date="2017" name="Nature">
        <title>The sunflower genome provides insights into oil metabolism, flowering and Asterid evolution.</title>
        <authorList>
            <person name="Badouin H."/>
            <person name="Gouzy J."/>
            <person name="Grassa C.J."/>
            <person name="Murat F."/>
            <person name="Staton S.E."/>
            <person name="Cottret L."/>
            <person name="Lelandais-Briere C."/>
            <person name="Owens G.L."/>
            <person name="Carrere S."/>
            <person name="Mayjonade B."/>
            <person name="Legrand L."/>
            <person name="Gill N."/>
            <person name="Kane N.C."/>
            <person name="Bowers J.E."/>
            <person name="Hubner S."/>
            <person name="Bellec A."/>
            <person name="Berard A."/>
            <person name="Berges H."/>
            <person name="Blanchet N."/>
            <person name="Boniface M.C."/>
            <person name="Brunel D."/>
            <person name="Catrice O."/>
            <person name="Chaidir N."/>
            <person name="Claudel C."/>
            <person name="Donnadieu C."/>
            <person name="Faraut T."/>
            <person name="Fievet G."/>
            <person name="Helmstetter N."/>
            <person name="King M."/>
            <person name="Knapp S.J."/>
            <person name="Lai Z."/>
            <person name="Le Paslier M.C."/>
            <person name="Lippi Y."/>
            <person name="Lorenzon L."/>
            <person name="Mandel J.R."/>
            <person name="Marage G."/>
            <person name="Marchand G."/>
            <person name="Marquand E."/>
            <person name="Bret-Mestries E."/>
            <person name="Morien E."/>
            <person name="Nambeesan S."/>
            <person name="Nguyen T."/>
            <person name="Pegot-Espagnet P."/>
            <person name="Pouilly N."/>
            <person name="Raftis F."/>
            <person name="Sallet E."/>
            <person name="Schiex T."/>
            <person name="Thomas J."/>
            <person name="Vandecasteele C."/>
            <person name="Vares D."/>
            <person name="Vear F."/>
            <person name="Vautrin S."/>
            <person name="Crespi M."/>
            <person name="Mangin B."/>
            <person name="Burke J.M."/>
            <person name="Salse J."/>
            <person name="Munos S."/>
            <person name="Vincourt P."/>
            <person name="Rieseberg L.H."/>
            <person name="Langlade N.B."/>
        </authorList>
    </citation>
    <scope>NUCLEOTIDE SEQUENCE [LARGE SCALE GENOMIC DNA]</scope>
    <source>
        <strain evidence="2">cv. SF193</strain>
    </source>
</reference>
<dbReference type="EMBL" id="CM007894">
    <property type="protein sequence ID" value="OTG23925.1"/>
    <property type="molecule type" value="Genomic_DNA"/>
</dbReference>
<evidence type="ECO:0000313" key="1">
    <source>
        <dbReference type="EMBL" id="OTG23925.1"/>
    </source>
</evidence>
<protein>
    <submittedName>
        <fullName evidence="1">Uncharacterized protein</fullName>
    </submittedName>
</protein>
<organism evidence="1 2">
    <name type="scientific">Helianthus annuus</name>
    <name type="common">Common sunflower</name>
    <dbReference type="NCBI Taxonomy" id="4232"/>
    <lineage>
        <taxon>Eukaryota</taxon>
        <taxon>Viridiplantae</taxon>
        <taxon>Streptophyta</taxon>
        <taxon>Embryophyta</taxon>
        <taxon>Tracheophyta</taxon>
        <taxon>Spermatophyta</taxon>
        <taxon>Magnoliopsida</taxon>
        <taxon>eudicotyledons</taxon>
        <taxon>Gunneridae</taxon>
        <taxon>Pentapetalae</taxon>
        <taxon>asterids</taxon>
        <taxon>campanulids</taxon>
        <taxon>Asterales</taxon>
        <taxon>Asteraceae</taxon>
        <taxon>Asteroideae</taxon>
        <taxon>Heliantheae alliance</taxon>
        <taxon>Heliantheae</taxon>
        <taxon>Helianthus</taxon>
    </lineage>
</organism>
<gene>
    <name evidence="1" type="ORF">HannXRQ_Chr05g0131041</name>
</gene>
<proteinExistence type="predicted"/>
<dbReference type="Proteomes" id="UP000215914">
    <property type="component" value="Chromosome 5"/>
</dbReference>